<organism evidence="2 3">
    <name type="scientific">Shewanella vaxholmensis</name>
    <dbReference type="NCBI Taxonomy" id="3063535"/>
    <lineage>
        <taxon>Bacteria</taxon>
        <taxon>Pseudomonadati</taxon>
        <taxon>Pseudomonadota</taxon>
        <taxon>Gammaproteobacteria</taxon>
        <taxon>Alteromonadales</taxon>
        <taxon>Shewanellaceae</taxon>
        <taxon>Shewanella</taxon>
    </lineage>
</organism>
<keyword evidence="1" id="KW-0732">Signal</keyword>
<reference evidence="2 3" key="1">
    <citation type="submission" date="2024-04" db="EMBL/GenBank/DDBJ databases">
        <title>Novel Shewanella species isolated from Baltic Sea sediments.</title>
        <authorList>
            <person name="Martin-Rodriguez A.J."/>
            <person name="Fernandez-Juarez V."/>
            <person name="Valeriano V.D."/>
            <person name="Mihindukulasooriya I."/>
            <person name="Ceresnova L."/>
            <person name="Joffre E."/>
            <person name="Jensie-Markopoulos S."/>
            <person name="Moore E.R.B."/>
            <person name="Sjoling A."/>
        </authorList>
    </citation>
    <scope>NUCLEOTIDE SEQUENCE [LARGE SCALE GENOMIC DNA]</scope>
    <source>
        <strain evidence="2 3">VAX-SP0-0CM-1</strain>
    </source>
</reference>
<dbReference type="InterPro" id="IPR018013">
    <property type="entry name" value="Channel_Tsx-like"/>
</dbReference>
<evidence type="ECO:0000313" key="3">
    <source>
        <dbReference type="Proteomes" id="UP001489333"/>
    </source>
</evidence>
<dbReference type="Pfam" id="PF03502">
    <property type="entry name" value="Channel_Tsx"/>
    <property type="match status" value="1"/>
</dbReference>
<gene>
    <name evidence="2" type="ORF">AAGS29_04625</name>
</gene>
<feature type="chain" id="PRO_5045767879" evidence="1">
    <location>
        <begin position="23"/>
        <end position="254"/>
    </location>
</feature>
<evidence type="ECO:0000313" key="2">
    <source>
        <dbReference type="EMBL" id="MEM6247896.1"/>
    </source>
</evidence>
<sequence>MCNKSVITALFGAIFVSGSVYADVNKTSVDLGYKFYTNDTKNDNPGVFNQPFVKLNHLGIADWGSYFANVKLENPAELAENQRNIDGKTTIKSLMIIENRLGDSQFNFWTQNFVSASETLVEDNLYFGLTHNAKFKDLSLNYGVGLNYTFGHFSPTSAKFNDLSGYAVVLNAKYPFDFLGFNHSLSLNYEAQIDRDEVHQELFSYNSYGHQIITTIQTKLTDSIYSKLHLTHYDSWGSQYNDGLEYGISIGYQF</sequence>
<protein>
    <submittedName>
        <fullName evidence="2">Outer membrane protein OmpK</fullName>
    </submittedName>
</protein>
<dbReference type="EMBL" id="JBCHKU010000004">
    <property type="protein sequence ID" value="MEM6247896.1"/>
    <property type="molecule type" value="Genomic_DNA"/>
</dbReference>
<name>A0ABU9UNQ9_9GAMM</name>
<accession>A0ABU9UNQ9</accession>
<proteinExistence type="predicted"/>
<dbReference type="RefSeq" id="WP_311905477.1">
    <property type="nucleotide sequence ID" value="NZ_JAUOEV010000004.1"/>
</dbReference>
<dbReference type="Proteomes" id="UP001489333">
    <property type="component" value="Unassembled WGS sequence"/>
</dbReference>
<comment type="caution">
    <text evidence="2">The sequence shown here is derived from an EMBL/GenBank/DDBJ whole genome shotgun (WGS) entry which is preliminary data.</text>
</comment>
<feature type="signal peptide" evidence="1">
    <location>
        <begin position="1"/>
        <end position="22"/>
    </location>
</feature>
<keyword evidence="3" id="KW-1185">Reference proteome</keyword>
<evidence type="ECO:0000256" key="1">
    <source>
        <dbReference type="SAM" id="SignalP"/>
    </source>
</evidence>